<dbReference type="OrthoDB" id="1730259at2"/>
<evidence type="ECO:0000259" key="6">
    <source>
        <dbReference type="Pfam" id="PF04545"/>
    </source>
</evidence>
<dbReference type="GO" id="GO:0006352">
    <property type="term" value="P:DNA-templated transcription initiation"/>
    <property type="evidence" value="ECO:0007669"/>
    <property type="project" value="InterPro"/>
</dbReference>
<keyword evidence="8" id="KW-1185">Reference proteome</keyword>
<organism evidence="7 8">
    <name type="scientific">Serpentinicella alkaliphila</name>
    <dbReference type="NCBI Taxonomy" id="1734049"/>
    <lineage>
        <taxon>Bacteria</taxon>
        <taxon>Bacillati</taxon>
        <taxon>Bacillota</taxon>
        <taxon>Clostridia</taxon>
        <taxon>Peptostreptococcales</taxon>
        <taxon>Natronincolaceae</taxon>
        <taxon>Serpentinicella</taxon>
    </lineage>
</organism>
<dbReference type="SUPFAM" id="SSF88946">
    <property type="entry name" value="Sigma2 domain of RNA polymerase sigma factors"/>
    <property type="match status" value="1"/>
</dbReference>
<dbReference type="NCBIfam" id="TIGR02937">
    <property type="entry name" value="sigma70-ECF"/>
    <property type="match status" value="1"/>
</dbReference>
<evidence type="ECO:0000256" key="2">
    <source>
        <dbReference type="ARBA" id="ARBA00023082"/>
    </source>
</evidence>
<dbReference type="SUPFAM" id="SSF88659">
    <property type="entry name" value="Sigma3 and sigma4 domains of RNA polymerase sigma factors"/>
    <property type="match status" value="1"/>
</dbReference>
<dbReference type="InterPro" id="IPR007627">
    <property type="entry name" value="RNA_pol_sigma70_r2"/>
</dbReference>
<dbReference type="GO" id="GO:0003677">
    <property type="term" value="F:DNA binding"/>
    <property type="evidence" value="ECO:0007669"/>
    <property type="project" value="UniProtKB-KW"/>
</dbReference>
<dbReference type="Pfam" id="PF04545">
    <property type="entry name" value="Sigma70_r4"/>
    <property type="match status" value="1"/>
</dbReference>
<comment type="caution">
    <text evidence="7">The sequence shown here is derived from an EMBL/GenBank/DDBJ whole genome shotgun (WGS) entry which is preliminary data.</text>
</comment>
<keyword evidence="1" id="KW-0805">Transcription regulation</keyword>
<dbReference type="InterPro" id="IPR013324">
    <property type="entry name" value="RNA_pol_sigma_r3/r4-like"/>
</dbReference>
<dbReference type="InterPro" id="IPR014284">
    <property type="entry name" value="RNA_pol_sigma-70_dom"/>
</dbReference>
<keyword evidence="2" id="KW-0731">Sigma factor</keyword>
<accession>A0A4R2TJI5</accession>
<sequence length="188" mass="21529">MSVQELVEKALIGEHVSVESLIGHLRPLILSSMKRYGGIGGFDEDAYSEGVLIVLESLKEFDKDKGVHYLGFIKVKLKHYFLNRSRKNKNIYSLDAPVDKDEELTYLDTIVDKLVDIPGYCVNKEEVIHIKEAINALTKTQREIIEDYYFNDMTLNDIGIKRNIHLVSVAKIKASALKKLRKKLKYIC</sequence>
<evidence type="ECO:0000256" key="1">
    <source>
        <dbReference type="ARBA" id="ARBA00023015"/>
    </source>
</evidence>
<dbReference type="RefSeq" id="WP_132848384.1">
    <property type="nucleotide sequence ID" value="NZ_CP058648.1"/>
</dbReference>
<evidence type="ECO:0000256" key="4">
    <source>
        <dbReference type="ARBA" id="ARBA00023163"/>
    </source>
</evidence>
<keyword evidence="3" id="KW-0238">DNA-binding</keyword>
<dbReference type="AlphaFoldDB" id="A0A4R2TJI5"/>
<reference evidence="7 8" key="1">
    <citation type="submission" date="2019-03" db="EMBL/GenBank/DDBJ databases">
        <title>Genomic Encyclopedia of Type Strains, Phase IV (KMG-IV): sequencing the most valuable type-strain genomes for metagenomic binning, comparative biology and taxonomic classification.</title>
        <authorList>
            <person name="Goeker M."/>
        </authorList>
    </citation>
    <scope>NUCLEOTIDE SEQUENCE [LARGE SCALE GENOMIC DNA]</scope>
    <source>
        <strain evidence="7 8">DSM 100013</strain>
    </source>
</reference>
<dbReference type="PANTHER" id="PTHR30385">
    <property type="entry name" value="SIGMA FACTOR F FLAGELLAR"/>
    <property type="match status" value="1"/>
</dbReference>
<evidence type="ECO:0000313" key="7">
    <source>
        <dbReference type="EMBL" id="TCQ02502.1"/>
    </source>
</evidence>
<dbReference type="InterPro" id="IPR013325">
    <property type="entry name" value="RNA_pol_sigma_r2"/>
</dbReference>
<keyword evidence="4" id="KW-0804">Transcription</keyword>
<evidence type="ECO:0000313" key="8">
    <source>
        <dbReference type="Proteomes" id="UP000295504"/>
    </source>
</evidence>
<feature type="domain" description="RNA polymerase sigma-70 region 4" evidence="6">
    <location>
        <begin position="133"/>
        <end position="182"/>
    </location>
</feature>
<evidence type="ECO:0000256" key="3">
    <source>
        <dbReference type="ARBA" id="ARBA00023125"/>
    </source>
</evidence>
<evidence type="ECO:0000259" key="5">
    <source>
        <dbReference type="Pfam" id="PF04542"/>
    </source>
</evidence>
<dbReference type="EMBL" id="SLYC01000015">
    <property type="protein sequence ID" value="TCQ02502.1"/>
    <property type="molecule type" value="Genomic_DNA"/>
</dbReference>
<protein>
    <submittedName>
        <fullName evidence="7">RNA polymerase sporulation-specific sigma factor</fullName>
    </submittedName>
</protein>
<dbReference type="Pfam" id="PF04542">
    <property type="entry name" value="Sigma70_r2"/>
    <property type="match status" value="1"/>
</dbReference>
<dbReference type="Gene3D" id="1.20.140.160">
    <property type="match status" value="1"/>
</dbReference>
<name>A0A4R2TJI5_9FIRM</name>
<gene>
    <name evidence="7" type="ORF">EDD79_101519</name>
</gene>
<dbReference type="GO" id="GO:0016987">
    <property type="term" value="F:sigma factor activity"/>
    <property type="evidence" value="ECO:0007669"/>
    <property type="project" value="UniProtKB-KW"/>
</dbReference>
<feature type="domain" description="RNA polymerase sigma-70 region 2" evidence="5">
    <location>
        <begin position="21"/>
        <end position="89"/>
    </location>
</feature>
<proteinExistence type="predicted"/>
<dbReference type="Proteomes" id="UP000295504">
    <property type="component" value="Unassembled WGS sequence"/>
</dbReference>
<dbReference type="InterPro" id="IPR007630">
    <property type="entry name" value="RNA_pol_sigma70_r4"/>
</dbReference>